<accession>A0A7L7KRM9</accession>
<sequence length="489" mass="56621">MRIIYIDIDTMRADHLGCYGYHRNTTPNIDSIAKDGVRFEHYYTSDAPCLPSRTALFSGQFGINTGVTNHGRIASQLKLDPKRSFKHRFETDSLFGMLRTHGFHTVGITPFASRHSAWYYYCGFNEIYDTGKFGDESAEEILPIATSWLEDHAEEDNWYLHVNFWDPHTPYRVPKDVKNPFEDDPIPSWITADVLEEHLKLAGPHCAQEIGMYSDRVPERFRYRQPGRLDTMDDVKRLFDGYDLGIHYADQAVGRIIDLLKEKGLYEDTAIIISTDHGENMGELGIYAEHGTADNITCRIPMVVKWPGGMKNHVDTGFHYNLDLVPTISELINYTKPSTYWDGNSYAKTILEGKVSGHKELFLSQMSHVCQRSVRKDDYLYVRTYHDGYHFFPKHMLFNIKDDPHLVHNIVEEKPEVKLECESALFEWVDEQMLKMEIKQDPLWIVLGEGGPFHANGNLKHYCENHLTKTGREAYIPKYKDKHPNEFKK</sequence>
<dbReference type="RefSeq" id="WP_258876836.1">
    <property type="nucleotide sequence ID" value="NZ_CP048914.1"/>
</dbReference>
<dbReference type="PANTHER" id="PTHR43751">
    <property type="entry name" value="SULFATASE"/>
    <property type="match status" value="1"/>
</dbReference>
<evidence type="ECO:0000313" key="2">
    <source>
        <dbReference type="EMBL" id="QMS85069.1"/>
    </source>
</evidence>
<dbReference type="Gene3D" id="3.40.720.10">
    <property type="entry name" value="Alkaline Phosphatase, subunit A"/>
    <property type="match status" value="1"/>
</dbReference>
<name>A0A7L7KRM9_9MOLU</name>
<protein>
    <submittedName>
        <fullName evidence="2">Sulfatase</fullName>
    </submittedName>
</protein>
<dbReference type="InterPro" id="IPR017850">
    <property type="entry name" value="Alkaline_phosphatase_core_sf"/>
</dbReference>
<dbReference type="KEGG" id="xcl:G4Z02_04705"/>
<dbReference type="InterPro" id="IPR052701">
    <property type="entry name" value="GAG_Ulvan_Degrading_Sulfatases"/>
</dbReference>
<dbReference type="InterPro" id="IPR000917">
    <property type="entry name" value="Sulfatase_N"/>
</dbReference>
<dbReference type="CDD" id="cd16148">
    <property type="entry name" value="sulfatase_like"/>
    <property type="match status" value="1"/>
</dbReference>
<dbReference type="EMBL" id="CP048914">
    <property type="protein sequence ID" value="QMS85069.1"/>
    <property type="molecule type" value="Genomic_DNA"/>
</dbReference>
<keyword evidence="3" id="KW-1185">Reference proteome</keyword>
<reference evidence="2 3" key="1">
    <citation type="submission" date="2020-02" db="EMBL/GenBank/DDBJ databases">
        <authorList>
            <person name="Zheng R.K."/>
            <person name="Sun C.M."/>
        </authorList>
    </citation>
    <scope>NUCLEOTIDE SEQUENCE [LARGE SCALE GENOMIC DNA]</scope>
    <source>
        <strain evidence="3">zrk13</strain>
    </source>
</reference>
<dbReference type="AlphaFoldDB" id="A0A7L7KRM9"/>
<dbReference type="PANTHER" id="PTHR43751:SF3">
    <property type="entry name" value="SULFATASE N-TERMINAL DOMAIN-CONTAINING PROTEIN"/>
    <property type="match status" value="1"/>
</dbReference>
<dbReference type="SUPFAM" id="SSF53649">
    <property type="entry name" value="Alkaline phosphatase-like"/>
    <property type="match status" value="1"/>
</dbReference>
<evidence type="ECO:0000313" key="3">
    <source>
        <dbReference type="Proteomes" id="UP000514720"/>
    </source>
</evidence>
<organism evidence="2 3">
    <name type="scientific">Candidatus Xianfuyuplasma coldseepsis</name>
    <dbReference type="NCBI Taxonomy" id="2782163"/>
    <lineage>
        <taxon>Bacteria</taxon>
        <taxon>Bacillati</taxon>
        <taxon>Mycoplasmatota</taxon>
        <taxon>Mollicutes</taxon>
        <taxon>Candidatus Izemoplasmatales</taxon>
        <taxon>Candidatus Izemoplasmataceae</taxon>
        <taxon>Candidatus Xianfuyuplasma</taxon>
    </lineage>
</organism>
<dbReference type="Proteomes" id="UP000514720">
    <property type="component" value="Chromosome"/>
</dbReference>
<feature type="domain" description="Sulfatase N-terminal" evidence="1">
    <location>
        <begin position="3"/>
        <end position="333"/>
    </location>
</feature>
<gene>
    <name evidence="2" type="ORF">G4Z02_04705</name>
</gene>
<dbReference type="Pfam" id="PF00884">
    <property type="entry name" value="Sulfatase"/>
    <property type="match status" value="1"/>
</dbReference>
<proteinExistence type="predicted"/>
<evidence type="ECO:0000259" key="1">
    <source>
        <dbReference type="Pfam" id="PF00884"/>
    </source>
</evidence>